<evidence type="ECO:0000256" key="1">
    <source>
        <dbReference type="ARBA" id="ARBA00010692"/>
    </source>
</evidence>
<comment type="subcellular location">
    <subcellularLocation>
        <location evidence="2">Cell membrane</location>
        <topology evidence="2">Multi-pass membrane protein</topology>
    </subcellularLocation>
</comment>
<organism evidence="4 5">
    <name type="scientific">Suipraeoptans intestinalis</name>
    <dbReference type="NCBI Taxonomy" id="2606628"/>
    <lineage>
        <taxon>Bacteria</taxon>
        <taxon>Bacillati</taxon>
        <taxon>Bacillota</taxon>
        <taxon>Clostridia</taxon>
        <taxon>Lachnospirales</taxon>
        <taxon>Lachnospiraceae</taxon>
        <taxon>Suipraeoptans</taxon>
    </lineage>
</organism>
<protein>
    <recommendedName>
        <fullName evidence="2">Biotin transporter</fullName>
    </recommendedName>
</protein>
<keyword evidence="2 3" id="KW-0472">Membrane</keyword>
<keyword evidence="2" id="KW-1003">Cell membrane</keyword>
<dbReference type="Gene3D" id="1.10.1760.20">
    <property type="match status" value="1"/>
</dbReference>
<comment type="caution">
    <text evidence="4">The sequence shown here is derived from an EMBL/GenBank/DDBJ whole genome shotgun (WGS) entry which is preliminary data.</text>
</comment>
<evidence type="ECO:0000256" key="2">
    <source>
        <dbReference type="PIRNR" id="PIRNR016661"/>
    </source>
</evidence>
<keyword evidence="2" id="KW-0813">Transport</keyword>
<keyword evidence="3" id="KW-1133">Transmembrane helix</keyword>
<dbReference type="PIRSF" id="PIRSF016661">
    <property type="entry name" value="BioY"/>
    <property type="match status" value="1"/>
</dbReference>
<feature type="transmembrane region" description="Helical" evidence="3">
    <location>
        <begin position="120"/>
        <end position="138"/>
    </location>
</feature>
<proteinExistence type="inferred from homology"/>
<name>A0A6N7UT18_9FIRM</name>
<gene>
    <name evidence="4" type="ORF">FYJ34_07030</name>
</gene>
<evidence type="ECO:0000313" key="5">
    <source>
        <dbReference type="Proteomes" id="UP000434409"/>
    </source>
</evidence>
<sequence length="184" mass="19394">MQSSTTSTMNLRRLIRISLATAIICIVAPISIPVPVSPVPITLTTFILLVLVYVLGWKDALTSCALYLALGAFGLPVFSGFSGGLAKLTGPTGGYLLGFLLFILISGLLGEAFSYRPLPFLLGMLLGSLALYVVGTLWLSHQLHMGFVPALSVGVLPYLPGDGVKILLALLVGPALKKRLPSQS</sequence>
<feature type="transmembrane region" description="Helical" evidence="3">
    <location>
        <begin position="38"/>
        <end position="57"/>
    </location>
</feature>
<comment type="similarity">
    <text evidence="1 2">Belongs to the BioY family.</text>
</comment>
<dbReference type="GO" id="GO:0005886">
    <property type="term" value="C:plasma membrane"/>
    <property type="evidence" value="ECO:0007669"/>
    <property type="project" value="UniProtKB-SubCell"/>
</dbReference>
<evidence type="ECO:0000256" key="3">
    <source>
        <dbReference type="SAM" id="Phobius"/>
    </source>
</evidence>
<keyword evidence="5" id="KW-1185">Reference proteome</keyword>
<reference evidence="4 5" key="1">
    <citation type="submission" date="2019-08" db="EMBL/GenBank/DDBJ databases">
        <title>In-depth cultivation of the pig gut microbiome towards novel bacterial diversity and tailored functional studies.</title>
        <authorList>
            <person name="Wylensek D."/>
            <person name="Hitch T.C.A."/>
            <person name="Clavel T."/>
        </authorList>
    </citation>
    <scope>NUCLEOTIDE SEQUENCE [LARGE SCALE GENOMIC DNA]</scope>
    <source>
        <strain evidence="4 5">68-1-5</strain>
    </source>
</reference>
<dbReference type="EMBL" id="VULY01000018">
    <property type="protein sequence ID" value="MSR94014.1"/>
    <property type="molecule type" value="Genomic_DNA"/>
</dbReference>
<dbReference type="PANTHER" id="PTHR34295">
    <property type="entry name" value="BIOTIN TRANSPORTER BIOY"/>
    <property type="match status" value="1"/>
</dbReference>
<dbReference type="Pfam" id="PF02632">
    <property type="entry name" value="BioY"/>
    <property type="match status" value="1"/>
</dbReference>
<dbReference type="GO" id="GO:0015225">
    <property type="term" value="F:biotin transmembrane transporter activity"/>
    <property type="evidence" value="ECO:0007669"/>
    <property type="project" value="UniProtKB-UniRule"/>
</dbReference>
<feature type="transmembrane region" description="Helical" evidence="3">
    <location>
        <begin position="92"/>
        <end position="113"/>
    </location>
</feature>
<evidence type="ECO:0000313" key="4">
    <source>
        <dbReference type="EMBL" id="MSR94014.1"/>
    </source>
</evidence>
<dbReference type="Proteomes" id="UP000434409">
    <property type="component" value="Unassembled WGS sequence"/>
</dbReference>
<feature type="transmembrane region" description="Helical" evidence="3">
    <location>
        <begin position="64"/>
        <end position="86"/>
    </location>
</feature>
<dbReference type="RefSeq" id="WP_154477318.1">
    <property type="nucleotide sequence ID" value="NZ_VULY01000018.1"/>
</dbReference>
<feature type="transmembrane region" description="Helical" evidence="3">
    <location>
        <begin position="158"/>
        <end position="176"/>
    </location>
</feature>
<accession>A0A6N7UT18</accession>
<feature type="transmembrane region" description="Helical" evidence="3">
    <location>
        <begin position="14"/>
        <end position="32"/>
    </location>
</feature>
<dbReference type="InterPro" id="IPR003784">
    <property type="entry name" value="BioY"/>
</dbReference>
<keyword evidence="3" id="KW-0812">Transmembrane</keyword>
<dbReference type="PANTHER" id="PTHR34295:SF1">
    <property type="entry name" value="BIOTIN TRANSPORTER BIOY"/>
    <property type="match status" value="1"/>
</dbReference>
<dbReference type="AlphaFoldDB" id="A0A6N7UT18"/>